<keyword evidence="1" id="KW-1185">Reference proteome</keyword>
<reference evidence="2" key="1">
    <citation type="submission" date="2022-11" db="UniProtKB">
        <authorList>
            <consortium name="WormBaseParasite"/>
        </authorList>
    </citation>
    <scope>IDENTIFICATION</scope>
</reference>
<dbReference type="AlphaFoldDB" id="A0A915NIU6"/>
<dbReference type="Proteomes" id="UP000887560">
    <property type="component" value="Unplaced"/>
</dbReference>
<protein>
    <submittedName>
        <fullName evidence="2">Uncharacterized protein</fullName>
    </submittedName>
</protein>
<evidence type="ECO:0000313" key="2">
    <source>
        <dbReference type="WBParaSite" id="scf7180000419079.g3342"/>
    </source>
</evidence>
<proteinExistence type="predicted"/>
<sequence length="108" mass="12576">MSHDKSSFWFYFERVGKTVAKCKIEKCTWSVDQDSQPKLAFQRKAATPPTSEIPEKRQKVADNTLTITQSFTQWAANGQKTKEVDKVLVEMICVDSLPFKHCENWRKY</sequence>
<evidence type="ECO:0000313" key="1">
    <source>
        <dbReference type="Proteomes" id="UP000887560"/>
    </source>
</evidence>
<accession>A0A915NIU6</accession>
<name>A0A915NIU6_9BILA</name>
<dbReference type="WBParaSite" id="scf7180000419079.g3342">
    <property type="protein sequence ID" value="scf7180000419079.g3342"/>
    <property type="gene ID" value="scf7180000419079.g3342"/>
</dbReference>
<organism evidence="1 2">
    <name type="scientific">Meloidogyne floridensis</name>
    <dbReference type="NCBI Taxonomy" id="298350"/>
    <lineage>
        <taxon>Eukaryota</taxon>
        <taxon>Metazoa</taxon>
        <taxon>Ecdysozoa</taxon>
        <taxon>Nematoda</taxon>
        <taxon>Chromadorea</taxon>
        <taxon>Rhabditida</taxon>
        <taxon>Tylenchina</taxon>
        <taxon>Tylenchomorpha</taxon>
        <taxon>Tylenchoidea</taxon>
        <taxon>Meloidogynidae</taxon>
        <taxon>Meloidogyninae</taxon>
        <taxon>Meloidogyne</taxon>
    </lineage>
</organism>